<dbReference type="Pfam" id="PF00249">
    <property type="entry name" value="Myb_DNA-binding"/>
    <property type="match status" value="1"/>
</dbReference>
<evidence type="ECO:0000256" key="3">
    <source>
        <dbReference type="ARBA" id="ARBA00023015"/>
    </source>
</evidence>
<dbReference type="SUPFAM" id="SSF46689">
    <property type="entry name" value="Homeodomain-like"/>
    <property type="match status" value="1"/>
</dbReference>
<evidence type="ECO:0000259" key="7">
    <source>
        <dbReference type="PROSITE" id="PS50090"/>
    </source>
</evidence>
<organism evidence="9 10">
    <name type="scientific">Phtheirospermum japonicum</name>
    <dbReference type="NCBI Taxonomy" id="374723"/>
    <lineage>
        <taxon>Eukaryota</taxon>
        <taxon>Viridiplantae</taxon>
        <taxon>Streptophyta</taxon>
        <taxon>Embryophyta</taxon>
        <taxon>Tracheophyta</taxon>
        <taxon>Spermatophyta</taxon>
        <taxon>Magnoliopsida</taxon>
        <taxon>eudicotyledons</taxon>
        <taxon>Gunneridae</taxon>
        <taxon>Pentapetalae</taxon>
        <taxon>asterids</taxon>
        <taxon>lamiids</taxon>
        <taxon>Lamiales</taxon>
        <taxon>Orobanchaceae</taxon>
        <taxon>Orobanchaceae incertae sedis</taxon>
        <taxon>Phtheirospermum</taxon>
    </lineage>
</organism>
<name>A0A830BTK5_9LAMI</name>
<dbReference type="CDD" id="cd00167">
    <property type="entry name" value="SANT"/>
    <property type="match status" value="1"/>
</dbReference>
<dbReference type="EMBL" id="BMAC01000224">
    <property type="protein sequence ID" value="GFP90760.1"/>
    <property type="molecule type" value="Genomic_DNA"/>
</dbReference>
<dbReference type="SMART" id="SM00717">
    <property type="entry name" value="SANT"/>
    <property type="match status" value="1"/>
</dbReference>
<comment type="subcellular location">
    <subcellularLocation>
        <location evidence="1">Nucleus</location>
    </subcellularLocation>
</comment>
<comment type="caution">
    <text evidence="9">The sequence shown here is derived from an EMBL/GenBank/DDBJ whole genome shotgun (WGS) entry which is preliminary data.</text>
</comment>
<keyword evidence="3" id="KW-0805">Transcription regulation</keyword>
<dbReference type="FunFam" id="1.10.10.60:FF:000394">
    <property type="entry name" value="MYB transcription factor"/>
    <property type="match status" value="1"/>
</dbReference>
<dbReference type="InterPro" id="IPR051953">
    <property type="entry name" value="Plant_SW-associated_TFs"/>
</dbReference>
<dbReference type="PANTHER" id="PTHR47997">
    <property type="entry name" value="MYB DOMAIN PROTEIN 55"/>
    <property type="match status" value="1"/>
</dbReference>
<evidence type="ECO:0000256" key="6">
    <source>
        <dbReference type="ARBA" id="ARBA00023242"/>
    </source>
</evidence>
<keyword evidence="2" id="KW-0677">Repeat</keyword>
<evidence type="ECO:0000256" key="1">
    <source>
        <dbReference type="ARBA" id="ARBA00004123"/>
    </source>
</evidence>
<keyword evidence="5" id="KW-0804">Transcription</keyword>
<reference evidence="9" key="1">
    <citation type="submission" date="2020-07" db="EMBL/GenBank/DDBJ databases">
        <title>Ethylene signaling mediates host invasion by parasitic plants.</title>
        <authorList>
            <person name="Yoshida S."/>
        </authorList>
    </citation>
    <scope>NUCLEOTIDE SEQUENCE</scope>
    <source>
        <strain evidence="9">Okayama</strain>
    </source>
</reference>
<dbReference type="InterPro" id="IPR017930">
    <property type="entry name" value="Myb_dom"/>
</dbReference>
<evidence type="ECO:0000256" key="4">
    <source>
        <dbReference type="ARBA" id="ARBA00023125"/>
    </source>
</evidence>
<evidence type="ECO:0000313" key="9">
    <source>
        <dbReference type="EMBL" id="GFP90760.1"/>
    </source>
</evidence>
<evidence type="ECO:0000256" key="5">
    <source>
        <dbReference type="ARBA" id="ARBA00023163"/>
    </source>
</evidence>
<protein>
    <submittedName>
        <fullName evidence="9">Transcription factor myb86</fullName>
    </submittedName>
</protein>
<keyword evidence="10" id="KW-1185">Reference proteome</keyword>
<dbReference type="PROSITE" id="PS51294">
    <property type="entry name" value="HTH_MYB"/>
    <property type="match status" value="1"/>
</dbReference>
<evidence type="ECO:0000256" key="2">
    <source>
        <dbReference type="ARBA" id="ARBA00022737"/>
    </source>
</evidence>
<feature type="domain" description="HTH myb-type" evidence="8">
    <location>
        <begin position="1"/>
        <end position="48"/>
    </location>
</feature>
<feature type="domain" description="Myb-like" evidence="7">
    <location>
        <begin position="1"/>
        <end position="44"/>
    </location>
</feature>
<proteinExistence type="predicted"/>
<dbReference type="Gene3D" id="1.10.10.60">
    <property type="entry name" value="Homeodomain-like"/>
    <property type="match status" value="1"/>
</dbReference>
<dbReference type="AlphaFoldDB" id="A0A830BTK5"/>
<keyword evidence="4" id="KW-0238">DNA-binding</keyword>
<dbReference type="GO" id="GO:0005634">
    <property type="term" value="C:nucleus"/>
    <property type="evidence" value="ECO:0007669"/>
    <property type="project" value="UniProtKB-SubCell"/>
</dbReference>
<dbReference type="OrthoDB" id="2143914at2759"/>
<gene>
    <name evidence="9" type="ORF">PHJA_001219900</name>
</gene>
<evidence type="ECO:0000259" key="8">
    <source>
        <dbReference type="PROSITE" id="PS51294"/>
    </source>
</evidence>
<dbReference type="PANTHER" id="PTHR47997:SF34">
    <property type="entry name" value="TRANSCRIPTION FACTOR MYB86-LIKE"/>
    <property type="match status" value="1"/>
</dbReference>
<dbReference type="GO" id="GO:0000976">
    <property type="term" value="F:transcription cis-regulatory region binding"/>
    <property type="evidence" value="ECO:0007669"/>
    <property type="project" value="UniProtKB-ARBA"/>
</dbReference>
<keyword evidence="6" id="KW-0539">Nucleus</keyword>
<dbReference type="Proteomes" id="UP000653305">
    <property type="component" value="Unassembled WGS sequence"/>
</dbReference>
<sequence>MFSQEEEDLILSLHESLGNRWAQIAAQLPGRTDNEIKNFWNSSLKKKLIKQGIDPNTHKPAINEIENESRNDQKDCTDSSAQIFQPKALPNLATSSQIEQSPIYDPIFFPEFQANADPDYYYYYNHQSNYLSQNVMTRPHYEHSRVEGIFVNPGCGYNSMPDLTHFDHQNTIDSRTSKYAVNDAREGSSTFTWDGDNKLDSMFRFQFSGIHIEEGAKKFDHQQSSEDFSNYPMTSLSQEMTGANLDVFHQI</sequence>
<evidence type="ECO:0000313" key="10">
    <source>
        <dbReference type="Proteomes" id="UP000653305"/>
    </source>
</evidence>
<accession>A0A830BTK5</accession>
<dbReference type="PROSITE" id="PS50090">
    <property type="entry name" value="MYB_LIKE"/>
    <property type="match status" value="1"/>
</dbReference>
<dbReference type="InterPro" id="IPR009057">
    <property type="entry name" value="Homeodomain-like_sf"/>
</dbReference>
<dbReference type="InterPro" id="IPR001005">
    <property type="entry name" value="SANT/Myb"/>
</dbReference>